<sequence>MAGELNNEQEKPNFFNRISKYPIEYLGVALLGALIAFLIFGKQGRDFGPYPPSGNPVDTLSFVEILDFYDNFDNLDTVIRNYTRQRNNDPSFETSRAVSFDYQGLIDYLDFIQNNAEEANIKISQLRFYFGQYGSNVGKDKKFKQTLFFNPTTVFSSGEKQGDLSYAILRSGNKTSAVPLISVLDTLNEGLGQLSNEEKVIQEAAVISILPSSSIIYNGAESQARNAGQLSPPPSDIKDANQ</sequence>
<name>A0ABU5ZQ30_9FLAO</name>
<organism evidence="3 4">
    <name type="scientific">Aquimarina gracilis</name>
    <dbReference type="NCBI Taxonomy" id="874422"/>
    <lineage>
        <taxon>Bacteria</taxon>
        <taxon>Pseudomonadati</taxon>
        <taxon>Bacteroidota</taxon>
        <taxon>Flavobacteriia</taxon>
        <taxon>Flavobacteriales</taxon>
        <taxon>Flavobacteriaceae</taxon>
        <taxon>Aquimarina</taxon>
    </lineage>
</organism>
<proteinExistence type="predicted"/>
<keyword evidence="2" id="KW-1133">Transmembrane helix</keyword>
<reference evidence="3 4" key="1">
    <citation type="journal article" date="2013" name="Int. J. Syst. Evol. Microbiol.">
        <title>Aquimarina gracilis sp. nov., isolated from the gut microflora of a mussel, Mytilus coruscus, and emended description of Aquimarina spongiae.</title>
        <authorList>
            <person name="Park S.C."/>
            <person name="Choe H.N."/>
            <person name="Baik K.S."/>
            <person name="Seong C.N."/>
        </authorList>
    </citation>
    <scope>NUCLEOTIDE SEQUENCE [LARGE SCALE GENOMIC DNA]</scope>
    <source>
        <strain evidence="3 4">PSC32</strain>
    </source>
</reference>
<keyword evidence="4" id="KW-1185">Reference proteome</keyword>
<accession>A0ABU5ZQ30</accession>
<keyword evidence="2" id="KW-0812">Transmembrane</keyword>
<gene>
    <name evidence="3" type="ORF">U6A24_01895</name>
</gene>
<dbReference type="EMBL" id="JAYKLX010000001">
    <property type="protein sequence ID" value="MEB3344190.1"/>
    <property type="molecule type" value="Genomic_DNA"/>
</dbReference>
<feature type="region of interest" description="Disordered" evidence="1">
    <location>
        <begin position="223"/>
        <end position="242"/>
    </location>
</feature>
<comment type="caution">
    <text evidence="3">The sequence shown here is derived from an EMBL/GenBank/DDBJ whole genome shotgun (WGS) entry which is preliminary data.</text>
</comment>
<protein>
    <submittedName>
        <fullName evidence="3">Uncharacterized protein</fullName>
    </submittedName>
</protein>
<evidence type="ECO:0000313" key="4">
    <source>
        <dbReference type="Proteomes" id="UP001327027"/>
    </source>
</evidence>
<feature type="transmembrane region" description="Helical" evidence="2">
    <location>
        <begin position="23"/>
        <end position="41"/>
    </location>
</feature>
<dbReference type="Proteomes" id="UP001327027">
    <property type="component" value="Unassembled WGS sequence"/>
</dbReference>
<dbReference type="RefSeq" id="WP_324178241.1">
    <property type="nucleotide sequence ID" value="NZ_BAABAW010000016.1"/>
</dbReference>
<evidence type="ECO:0000256" key="1">
    <source>
        <dbReference type="SAM" id="MobiDB-lite"/>
    </source>
</evidence>
<keyword evidence="2" id="KW-0472">Membrane</keyword>
<evidence type="ECO:0000256" key="2">
    <source>
        <dbReference type="SAM" id="Phobius"/>
    </source>
</evidence>
<evidence type="ECO:0000313" key="3">
    <source>
        <dbReference type="EMBL" id="MEB3344190.1"/>
    </source>
</evidence>